<evidence type="ECO:0000313" key="3">
    <source>
        <dbReference type="Proteomes" id="UP001197114"/>
    </source>
</evidence>
<evidence type="ECO:0000313" key="2">
    <source>
        <dbReference type="EMBL" id="MBW5424959.1"/>
    </source>
</evidence>
<accession>A0ABS6YVC1</accession>
<organism evidence="2 3">
    <name type="scientific">Streptomyces anatolicus</name>
    <dbReference type="NCBI Taxonomy" id="2675858"/>
    <lineage>
        <taxon>Bacteria</taxon>
        <taxon>Bacillati</taxon>
        <taxon>Actinomycetota</taxon>
        <taxon>Actinomycetes</taxon>
        <taxon>Kitasatosporales</taxon>
        <taxon>Streptomycetaceae</taxon>
        <taxon>Streptomyces</taxon>
    </lineage>
</organism>
<keyword evidence="1" id="KW-0472">Membrane</keyword>
<evidence type="ECO:0000256" key="1">
    <source>
        <dbReference type="SAM" id="Phobius"/>
    </source>
</evidence>
<dbReference type="EMBL" id="WMBF01000403">
    <property type="protein sequence ID" value="MBW5424959.1"/>
    <property type="molecule type" value="Genomic_DNA"/>
</dbReference>
<feature type="transmembrane region" description="Helical" evidence="1">
    <location>
        <begin position="29"/>
        <end position="52"/>
    </location>
</feature>
<keyword evidence="3" id="KW-1185">Reference proteome</keyword>
<feature type="transmembrane region" description="Helical" evidence="1">
    <location>
        <begin position="105"/>
        <end position="126"/>
    </location>
</feature>
<dbReference type="Proteomes" id="UP001197114">
    <property type="component" value="Unassembled WGS sequence"/>
</dbReference>
<protein>
    <submittedName>
        <fullName evidence="2">Uncharacterized protein</fullName>
    </submittedName>
</protein>
<dbReference type="RefSeq" id="WP_219691368.1">
    <property type="nucleotide sequence ID" value="NZ_WMBF01000403.1"/>
</dbReference>
<reference evidence="2 3" key="1">
    <citation type="submission" date="2019-11" db="EMBL/GenBank/DDBJ databases">
        <authorList>
            <person name="Ay H."/>
        </authorList>
    </citation>
    <scope>NUCLEOTIDE SEQUENCE [LARGE SCALE GENOMIC DNA]</scope>
    <source>
        <strain evidence="2 3">BG9H</strain>
    </source>
</reference>
<sequence>MNMRGMWTYWGYIAAAALIAAWSSGAATAVLVVLSLAVVSYAAFQLPVWCGAVNRNGTYCRRNASGILMGCGLRQHRWQKIKLMVLRSKAGDISRAVFPTAKEKFGAFIAVGGLASAVAAVIVPVVTG</sequence>
<feature type="transmembrane region" description="Helical" evidence="1">
    <location>
        <begin position="7"/>
        <end position="23"/>
    </location>
</feature>
<name>A0ABS6YVC1_9ACTN</name>
<gene>
    <name evidence="2" type="ORF">GKQ77_25910</name>
</gene>
<comment type="caution">
    <text evidence="2">The sequence shown here is derived from an EMBL/GenBank/DDBJ whole genome shotgun (WGS) entry which is preliminary data.</text>
</comment>
<keyword evidence="1" id="KW-0812">Transmembrane</keyword>
<keyword evidence="1" id="KW-1133">Transmembrane helix</keyword>
<proteinExistence type="predicted"/>